<feature type="transmembrane region" description="Helical" evidence="1">
    <location>
        <begin position="68"/>
        <end position="91"/>
    </location>
</feature>
<feature type="transmembrane region" description="Helical" evidence="1">
    <location>
        <begin position="31"/>
        <end position="52"/>
    </location>
</feature>
<gene>
    <name evidence="2" type="ORF">K8V65_07405</name>
</gene>
<reference evidence="2" key="1">
    <citation type="journal article" date="2021" name="PeerJ">
        <title>Extensive microbial diversity within the chicken gut microbiome revealed by metagenomics and culture.</title>
        <authorList>
            <person name="Gilroy R."/>
            <person name="Ravi A."/>
            <person name="Getino M."/>
            <person name="Pursley I."/>
            <person name="Horton D.L."/>
            <person name="Alikhan N.F."/>
            <person name="Baker D."/>
            <person name="Gharbi K."/>
            <person name="Hall N."/>
            <person name="Watson M."/>
            <person name="Adriaenssens E.M."/>
            <person name="Foster-Nyarko E."/>
            <person name="Jarju S."/>
            <person name="Secka A."/>
            <person name="Antonio M."/>
            <person name="Oren A."/>
            <person name="Chaudhuri R.R."/>
            <person name="La Ragione R."/>
            <person name="Hildebrand F."/>
            <person name="Pallen M.J."/>
        </authorList>
    </citation>
    <scope>NUCLEOTIDE SEQUENCE</scope>
    <source>
        <strain evidence="2">7318</strain>
    </source>
</reference>
<feature type="transmembrane region" description="Helical" evidence="1">
    <location>
        <begin position="163"/>
        <end position="182"/>
    </location>
</feature>
<feature type="transmembrane region" description="Helical" evidence="1">
    <location>
        <begin position="263"/>
        <end position="287"/>
    </location>
</feature>
<keyword evidence="1" id="KW-0472">Membrane</keyword>
<accession>A0A921L828</accession>
<protein>
    <submittedName>
        <fullName evidence="2">DMT family transporter</fullName>
    </submittedName>
</protein>
<feature type="transmembrane region" description="Helical" evidence="1">
    <location>
        <begin position="194"/>
        <end position="217"/>
    </location>
</feature>
<evidence type="ECO:0000256" key="1">
    <source>
        <dbReference type="SAM" id="Phobius"/>
    </source>
</evidence>
<dbReference type="Proteomes" id="UP000780768">
    <property type="component" value="Unassembled WGS sequence"/>
</dbReference>
<dbReference type="EMBL" id="DYVR01000204">
    <property type="protein sequence ID" value="HJF85469.1"/>
    <property type="molecule type" value="Genomic_DNA"/>
</dbReference>
<feature type="transmembrane region" description="Helical" evidence="1">
    <location>
        <begin position="126"/>
        <end position="143"/>
    </location>
</feature>
<name>A0A921L828_9FIRM</name>
<dbReference type="GO" id="GO:0005886">
    <property type="term" value="C:plasma membrane"/>
    <property type="evidence" value="ECO:0007669"/>
    <property type="project" value="TreeGrafter"/>
</dbReference>
<dbReference type="AlphaFoldDB" id="A0A921L828"/>
<feature type="transmembrane region" description="Helical" evidence="1">
    <location>
        <begin position="97"/>
        <end position="119"/>
    </location>
</feature>
<organism evidence="2 3">
    <name type="scientific">Megamonas hypermegale</name>
    <dbReference type="NCBI Taxonomy" id="158847"/>
    <lineage>
        <taxon>Bacteria</taxon>
        <taxon>Bacillati</taxon>
        <taxon>Bacillota</taxon>
        <taxon>Negativicutes</taxon>
        <taxon>Selenomonadales</taxon>
        <taxon>Selenomonadaceae</taxon>
        <taxon>Megamonas</taxon>
    </lineage>
</organism>
<dbReference type="InterPro" id="IPR006750">
    <property type="entry name" value="YdcZ"/>
</dbReference>
<keyword evidence="1" id="KW-1133">Transmembrane helix</keyword>
<dbReference type="PANTHER" id="PTHR34821:SF2">
    <property type="entry name" value="INNER MEMBRANE PROTEIN YDCZ"/>
    <property type="match status" value="1"/>
</dbReference>
<feature type="transmembrane region" description="Helical" evidence="1">
    <location>
        <begin position="293"/>
        <end position="311"/>
    </location>
</feature>
<comment type="caution">
    <text evidence="2">The sequence shown here is derived from an EMBL/GenBank/DDBJ whole genome shotgun (WGS) entry which is preliminary data.</text>
</comment>
<evidence type="ECO:0000313" key="2">
    <source>
        <dbReference type="EMBL" id="HJF85469.1"/>
    </source>
</evidence>
<dbReference type="Pfam" id="PF04657">
    <property type="entry name" value="DMT_YdcZ"/>
    <property type="match status" value="2"/>
</dbReference>
<dbReference type="PANTHER" id="PTHR34821">
    <property type="entry name" value="INNER MEMBRANE PROTEIN YDCZ"/>
    <property type="match status" value="1"/>
</dbReference>
<sequence>MFILLGILMGLGLPLQTGINARLTHKLGSPYNASFVSFIIAFIFLLLLVFITEQNYFIPFGELADEPLWIWMGGVCGFIFLTGNIVLFARLGGVQTVIFPVLGQILMGLIIDNFGLFYAPQTDLTLLRVLGAILVLLGVINVVMAKKTPDNNLLNKPKRQHTLLWQIFGIIAGMLSTVQTAVNGHLGIILASPVKAAVISFIIGIALLAVICVIILLQRKTVSALRIEPRRRENYPWWIWLGGILGGLFVLTNAYLSNIIGTGMTIIAILIGSTSGGLIIDCFGLLGSEKKPVGMRQIFGIIIMIIGAAAIKLF</sequence>
<feature type="transmembrane region" description="Helical" evidence="1">
    <location>
        <begin position="237"/>
        <end position="256"/>
    </location>
</feature>
<proteinExistence type="predicted"/>
<reference evidence="2" key="2">
    <citation type="submission" date="2021-09" db="EMBL/GenBank/DDBJ databases">
        <authorList>
            <person name="Gilroy R."/>
        </authorList>
    </citation>
    <scope>NUCLEOTIDE SEQUENCE</scope>
    <source>
        <strain evidence="2">7318</strain>
    </source>
</reference>
<evidence type="ECO:0000313" key="3">
    <source>
        <dbReference type="Proteomes" id="UP000780768"/>
    </source>
</evidence>
<keyword evidence="1" id="KW-0812">Transmembrane</keyword>